<keyword evidence="1" id="KW-0812">Transmembrane</keyword>
<sequence length="88" mass="8839">MGGFFGVLGVVALVGNAINELVARVVAEVAGVDGGPALSFGFIGGEGGAFLGGFTNGLARPAWRHLAIRESLVTVAAIAVGVSRRQFV</sequence>
<evidence type="ECO:0000256" key="1">
    <source>
        <dbReference type="SAM" id="Phobius"/>
    </source>
</evidence>
<feature type="transmembrane region" description="Helical" evidence="1">
    <location>
        <begin position="37"/>
        <end position="59"/>
    </location>
</feature>
<keyword evidence="1" id="KW-0472">Membrane</keyword>
<protein>
    <submittedName>
        <fullName evidence="2">Uncharacterized protein</fullName>
    </submittedName>
</protein>
<comment type="caution">
    <text evidence="2">The sequence shown here is derived from an EMBL/GenBank/DDBJ whole genome shotgun (WGS) entry which is preliminary data.</text>
</comment>
<gene>
    <name evidence="2" type="ORF">EJK80_06205</name>
</gene>
<keyword evidence="1" id="KW-1133">Transmembrane helix</keyword>
<reference evidence="2 3" key="1">
    <citation type="submission" date="2019-06" db="EMBL/GenBank/DDBJ databases">
        <title>Draft genome of C. phoceense Strain 272.</title>
        <authorList>
            <person name="Pacheco L.G.C."/>
            <person name="Barberis C.M."/>
            <person name="Almuzara M.N."/>
            <person name="Traglia G.M."/>
            <person name="Santos C.S."/>
            <person name="Rocha D.J.P.G."/>
            <person name="Aguiar E.R.G.R."/>
            <person name="Vay C.A."/>
        </authorList>
    </citation>
    <scope>NUCLEOTIDE SEQUENCE [LARGE SCALE GENOMIC DNA]</scope>
    <source>
        <strain evidence="2 3">272</strain>
    </source>
</reference>
<dbReference type="AlphaFoldDB" id="A0A540R7B9"/>
<name>A0A540R7B9_9CORY</name>
<evidence type="ECO:0000313" key="2">
    <source>
        <dbReference type="EMBL" id="TQE43598.1"/>
    </source>
</evidence>
<dbReference type="EMBL" id="VHIR01000007">
    <property type="protein sequence ID" value="TQE43598.1"/>
    <property type="molecule type" value="Genomic_DNA"/>
</dbReference>
<keyword evidence="3" id="KW-1185">Reference proteome</keyword>
<accession>A0A540R7B9</accession>
<organism evidence="2 3">
    <name type="scientific">Corynebacterium phoceense</name>
    <dbReference type="NCBI Taxonomy" id="1686286"/>
    <lineage>
        <taxon>Bacteria</taxon>
        <taxon>Bacillati</taxon>
        <taxon>Actinomycetota</taxon>
        <taxon>Actinomycetes</taxon>
        <taxon>Mycobacteriales</taxon>
        <taxon>Corynebacteriaceae</taxon>
        <taxon>Corynebacterium</taxon>
    </lineage>
</organism>
<proteinExistence type="predicted"/>
<dbReference type="Proteomes" id="UP000318080">
    <property type="component" value="Unassembled WGS sequence"/>
</dbReference>
<evidence type="ECO:0000313" key="3">
    <source>
        <dbReference type="Proteomes" id="UP000318080"/>
    </source>
</evidence>